<dbReference type="PANTHER" id="PTHR12589:SF7">
    <property type="entry name" value="6-PYRUVOYL TETRAHYDROBIOPTERIN SYNTHASE"/>
    <property type="match status" value="1"/>
</dbReference>
<keyword evidence="7" id="KW-0862">Zinc</keyword>
<evidence type="ECO:0000313" key="12">
    <source>
        <dbReference type="Proteomes" id="UP000054877"/>
    </source>
</evidence>
<dbReference type="EC" id="4.1.2.50" evidence="4"/>
<comment type="caution">
    <text evidence="11">The sequence shown here is derived from an EMBL/GenBank/DDBJ whole genome shotgun (WGS) entry which is preliminary data.</text>
</comment>
<dbReference type="InterPro" id="IPR007115">
    <property type="entry name" value="6-PTP_synth/QueD"/>
</dbReference>
<dbReference type="EMBL" id="LNYX01000001">
    <property type="protein sequence ID" value="KTD66277.1"/>
    <property type="molecule type" value="Genomic_DNA"/>
</dbReference>
<dbReference type="GO" id="GO:0046872">
    <property type="term" value="F:metal ion binding"/>
    <property type="evidence" value="ECO:0007669"/>
    <property type="project" value="UniProtKB-KW"/>
</dbReference>
<dbReference type="Pfam" id="PF01242">
    <property type="entry name" value="PTPS"/>
    <property type="match status" value="1"/>
</dbReference>
<dbReference type="GO" id="GO:0070497">
    <property type="term" value="F:6-carboxytetrahydropterin synthase activity"/>
    <property type="evidence" value="ECO:0007669"/>
    <property type="project" value="UniProtKB-EC"/>
</dbReference>
<comment type="pathway">
    <text evidence="2">Purine metabolism; 7-cyano-7-deazaguanine biosynthesis.</text>
</comment>
<accession>A0A0W0ZAU7</accession>
<evidence type="ECO:0000256" key="2">
    <source>
        <dbReference type="ARBA" id="ARBA00005061"/>
    </source>
</evidence>
<evidence type="ECO:0000313" key="11">
    <source>
        <dbReference type="EMBL" id="KTD66277.1"/>
    </source>
</evidence>
<dbReference type="PANTHER" id="PTHR12589">
    <property type="entry name" value="PYRUVOYL TETRAHYDROBIOPTERIN SYNTHASE"/>
    <property type="match status" value="1"/>
</dbReference>
<evidence type="ECO:0000256" key="3">
    <source>
        <dbReference type="ARBA" id="ARBA00008900"/>
    </source>
</evidence>
<keyword evidence="6" id="KW-0479">Metal-binding</keyword>
<evidence type="ECO:0000256" key="4">
    <source>
        <dbReference type="ARBA" id="ARBA00012982"/>
    </source>
</evidence>
<dbReference type="PATRIC" id="fig|452.5.peg.45"/>
<keyword evidence="12" id="KW-1185">Reference proteome</keyword>
<dbReference type="STRING" id="452.Lspi_0040"/>
<comment type="similarity">
    <text evidence="3">Belongs to the PTPS family. QueD subfamily.</text>
</comment>
<gene>
    <name evidence="11" type="ORF">Lspi_0040</name>
</gene>
<evidence type="ECO:0000256" key="1">
    <source>
        <dbReference type="ARBA" id="ARBA00001947"/>
    </source>
</evidence>
<evidence type="ECO:0000256" key="8">
    <source>
        <dbReference type="ARBA" id="ARBA00023239"/>
    </source>
</evidence>
<evidence type="ECO:0000256" key="10">
    <source>
        <dbReference type="ARBA" id="ARBA00048807"/>
    </source>
</evidence>
<reference evidence="11 12" key="1">
    <citation type="submission" date="2015-11" db="EMBL/GenBank/DDBJ databases">
        <title>Genomic analysis of 38 Legionella species identifies large and diverse effector repertoires.</title>
        <authorList>
            <person name="Burstein D."/>
            <person name="Amaro F."/>
            <person name="Zusman T."/>
            <person name="Lifshitz Z."/>
            <person name="Cohen O."/>
            <person name="Gilbert J.A."/>
            <person name="Pupko T."/>
            <person name="Shuman H.A."/>
            <person name="Segal G."/>
        </authorList>
    </citation>
    <scope>NUCLEOTIDE SEQUENCE [LARGE SCALE GENOMIC DNA]</scope>
    <source>
        <strain evidence="11 12">Mt.St.Helens-9</strain>
    </source>
</reference>
<evidence type="ECO:0000256" key="5">
    <source>
        <dbReference type="ARBA" id="ARBA00018141"/>
    </source>
</evidence>
<comment type="cofactor">
    <cofactor evidence="1">
        <name>Zn(2+)</name>
        <dbReference type="ChEBI" id="CHEBI:29105"/>
    </cofactor>
</comment>
<evidence type="ECO:0000256" key="9">
    <source>
        <dbReference type="ARBA" id="ARBA00031449"/>
    </source>
</evidence>
<dbReference type="UniPathway" id="UPA00391"/>
<dbReference type="SUPFAM" id="SSF55620">
    <property type="entry name" value="Tetrahydrobiopterin biosynthesis enzymes-like"/>
    <property type="match status" value="1"/>
</dbReference>
<evidence type="ECO:0000256" key="7">
    <source>
        <dbReference type="ARBA" id="ARBA00022833"/>
    </source>
</evidence>
<dbReference type="Gene3D" id="3.30.479.10">
    <property type="entry name" value="6-pyruvoyl tetrahydropterin synthase/QueD"/>
    <property type="match status" value="1"/>
</dbReference>
<evidence type="ECO:0000256" key="6">
    <source>
        <dbReference type="ARBA" id="ARBA00022723"/>
    </source>
</evidence>
<dbReference type="AlphaFoldDB" id="A0A0W0ZAU7"/>
<dbReference type="Proteomes" id="UP000054877">
    <property type="component" value="Unassembled WGS sequence"/>
</dbReference>
<dbReference type="InterPro" id="IPR038418">
    <property type="entry name" value="6-PTP_synth/QueD_sf"/>
</dbReference>
<proteinExistence type="inferred from homology"/>
<organism evidence="11 12">
    <name type="scientific">Legionella spiritensis</name>
    <dbReference type="NCBI Taxonomy" id="452"/>
    <lineage>
        <taxon>Bacteria</taxon>
        <taxon>Pseudomonadati</taxon>
        <taxon>Pseudomonadota</taxon>
        <taxon>Gammaproteobacteria</taxon>
        <taxon>Legionellales</taxon>
        <taxon>Legionellaceae</taxon>
        <taxon>Legionella</taxon>
    </lineage>
</organism>
<comment type="catalytic activity">
    <reaction evidence="10">
        <text>7,8-dihydroneopterin 3'-triphosphate + H2O = 6-carboxy-5,6,7,8-tetrahydropterin + triphosphate + acetaldehyde + 2 H(+)</text>
        <dbReference type="Rhea" id="RHEA:27966"/>
        <dbReference type="ChEBI" id="CHEBI:15343"/>
        <dbReference type="ChEBI" id="CHEBI:15377"/>
        <dbReference type="ChEBI" id="CHEBI:15378"/>
        <dbReference type="ChEBI" id="CHEBI:18036"/>
        <dbReference type="ChEBI" id="CHEBI:58462"/>
        <dbReference type="ChEBI" id="CHEBI:61032"/>
        <dbReference type="EC" id="4.1.2.50"/>
    </reaction>
</comment>
<keyword evidence="8" id="KW-0456">Lyase</keyword>
<protein>
    <recommendedName>
        <fullName evidence="5">6-carboxy-5,6,7,8-tetrahydropterin synthase</fullName>
        <ecNumber evidence="4">4.1.2.50</ecNumber>
    </recommendedName>
    <alternativeName>
        <fullName evidence="9">Queuosine biosynthesis protein QueD</fullName>
    </alternativeName>
</protein>
<name>A0A0W0ZAU7_LEGSP</name>
<sequence length="172" mass="20616">MTMSRYLTTVELQKESMKFSAGHTTLFSATEREPLHGHMYTVYLALTTWVEENGMTFDYRYYKDRIHQLCRHLNQTFLMPKFSPFLTFAEDDTYYYFTFNHKKIPFLKEDVTIMPLTNITVEELSRWFVEELIKDREELIRHRIEKIVIKVFSAPGQSASHQWLRPQESGQE</sequence>